<feature type="domain" description="Sphingolipid delta4-desaturase N-terminal" evidence="2">
    <location>
        <begin position="30"/>
        <end position="65"/>
    </location>
</feature>
<evidence type="ECO:0000313" key="4">
    <source>
        <dbReference type="Proteomes" id="UP000029725"/>
    </source>
</evidence>
<evidence type="ECO:0000256" key="1">
    <source>
        <dbReference type="SAM" id="Phobius"/>
    </source>
</evidence>
<keyword evidence="1" id="KW-0812">Transmembrane</keyword>
<dbReference type="GO" id="GO:0042284">
    <property type="term" value="F:sphingolipid delta-4 desaturase activity"/>
    <property type="evidence" value="ECO:0007669"/>
    <property type="project" value="TreeGrafter"/>
</dbReference>
<protein>
    <recommendedName>
        <fullName evidence="2">Sphingolipid delta4-desaturase N-terminal domain-containing protein</fullName>
    </recommendedName>
</protein>
<accession>A0A098VSS6</accession>
<dbReference type="InterPro" id="IPR013866">
    <property type="entry name" value="Sphingolipid_d4-desaturase_N"/>
</dbReference>
<dbReference type="GO" id="GO:0016020">
    <property type="term" value="C:membrane"/>
    <property type="evidence" value="ECO:0007669"/>
    <property type="project" value="GOC"/>
</dbReference>
<dbReference type="GeneID" id="25259306"/>
<dbReference type="EMBL" id="JMKJ01000188">
    <property type="protein sequence ID" value="KGG51829.1"/>
    <property type="molecule type" value="Genomic_DNA"/>
</dbReference>
<keyword evidence="1" id="KW-0472">Membrane</keyword>
<dbReference type="AlphaFoldDB" id="A0A098VSS6"/>
<dbReference type="OrthoDB" id="200948at2759"/>
<dbReference type="VEuPathDB" id="MicrosporidiaDB:DI09_26p290"/>
<dbReference type="SMART" id="SM01269">
    <property type="entry name" value="Lipid_DES"/>
    <property type="match status" value="1"/>
</dbReference>
<name>A0A098VSS6_9MICR</name>
<dbReference type="Proteomes" id="UP000029725">
    <property type="component" value="Unassembled WGS sequence"/>
</dbReference>
<keyword evidence="4" id="KW-1185">Reference proteome</keyword>
<reference evidence="3 4" key="1">
    <citation type="submission" date="2014-04" db="EMBL/GenBank/DDBJ databases">
        <title>A new species of microsporidia sheds light on the evolution of extreme parasitism.</title>
        <authorList>
            <person name="Haag K.L."/>
            <person name="James T.Y."/>
            <person name="Larsson R."/>
            <person name="Schaer T.M."/>
            <person name="Refardt D."/>
            <person name="Pombert J.-F."/>
            <person name="Ebert D."/>
        </authorList>
    </citation>
    <scope>NUCLEOTIDE SEQUENCE [LARGE SCALE GENOMIC DNA]</scope>
    <source>
        <strain evidence="3 4">UGP3</strain>
        <tissue evidence="3">Spores</tissue>
    </source>
</reference>
<feature type="transmembrane region" description="Helical" evidence="1">
    <location>
        <begin position="117"/>
        <end position="136"/>
    </location>
</feature>
<dbReference type="Pfam" id="PF08557">
    <property type="entry name" value="Lipid_DES"/>
    <property type="match status" value="1"/>
</dbReference>
<feature type="transmembrane region" description="Helical" evidence="1">
    <location>
        <begin position="206"/>
        <end position="228"/>
    </location>
</feature>
<comment type="caution">
    <text evidence="3">The sequence shown here is derived from an EMBL/GenBank/DDBJ whole genome shotgun (WGS) entry which is preliminary data.</text>
</comment>
<dbReference type="PANTHER" id="PTHR12879:SF8">
    <property type="entry name" value="SPHINGOLIPID DELTA(4)-DESATURASE DES1"/>
    <property type="match status" value="1"/>
</dbReference>
<dbReference type="HOGENOM" id="CLU_032156_0_0_1"/>
<sequence>MSAVETLLDAREPFKFIGKWKKSDPCISERPAEDVEYDEPHAKRRIAILESHPEVRHLYGNCHLTFLVFIFALIIHGMVAHFLTHLSYPIIVFLSFFVGGTVCQLMGVIIHEATHDLIFPNSLLNTMVLFLCVVGKDPDLPLEIEYHLIRGSPIKKLIWLLIYPAMYAIRGASLKKVPSAAEVVNVIFVIAFQMALYRFYEWNASFILYYWLSFYFGYTIHPAAAHFIQEHFTWVDGQETYSYYGSLNLVFLNIGYHNEHHDFSQVTGIAPEFYSEPQYFSHKSWVKVYIDFIFSRELGPQSRVIRTYEAHLNGRNMISSKRLARQGKNNKLVK</sequence>
<dbReference type="PANTHER" id="PTHR12879">
    <property type="entry name" value="SPHINGOLIPID DELTA 4 DESATURASE/C-4 HYDROXYLASE PROTEIN DES2"/>
    <property type="match status" value="1"/>
</dbReference>
<evidence type="ECO:0000313" key="3">
    <source>
        <dbReference type="EMBL" id="KGG51829.1"/>
    </source>
</evidence>
<evidence type="ECO:0000259" key="2">
    <source>
        <dbReference type="SMART" id="SM01269"/>
    </source>
</evidence>
<gene>
    <name evidence="3" type="ORF">DI09_26p290</name>
</gene>
<dbReference type="RefSeq" id="XP_013238256.1">
    <property type="nucleotide sequence ID" value="XM_013382802.1"/>
</dbReference>
<feature type="transmembrane region" description="Helical" evidence="1">
    <location>
        <begin position="90"/>
        <end position="110"/>
    </location>
</feature>
<feature type="transmembrane region" description="Helical" evidence="1">
    <location>
        <begin position="180"/>
        <end position="200"/>
    </location>
</feature>
<proteinExistence type="predicted"/>
<dbReference type="GO" id="GO:0046513">
    <property type="term" value="P:ceramide biosynthetic process"/>
    <property type="evidence" value="ECO:0007669"/>
    <property type="project" value="TreeGrafter"/>
</dbReference>
<organism evidence="3 4">
    <name type="scientific">Mitosporidium daphniae</name>
    <dbReference type="NCBI Taxonomy" id="1485682"/>
    <lineage>
        <taxon>Eukaryota</taxon>
        <taxon>Fungi</taxon>
        <taxon>Fungi incertae sedis</taxon>
        <taxon>Microsporidia</taxon>
        <taxon>Mitosporidium</taxon>
    </lineage>
</organism>
<feature type="transmembrane region" description="Helical" evidence="1">
    <location>
        <begin position="64"/>
        <end position="84"/>
    </location>
</feature>
<keyword evidence="1" id="KW-1133">Transmembrane helix</keyword>